<keyword evidence="3" id="KW-0732">Signal</keyword>
<evidence type="ECO:0000313" key="4">
    <source>
        <dbReference type="EMBL" id="WOL17572.1"/>
    </source>
</evidence>
<protein>
    <submittedName>
        <fullName evidence="4">Uncharacterized protein</fullName>
    </submittedName>
</protein>
<dbReference type="PANTHER" id="PTHR33832:SF15">
    <property type="entry name" value="SERINE-TYPE ENDOPEPTIDASE INHIBITOR"/>
    <property type="match status" value="1"/>
</dbReference>
<evidence type="ECO:0000313" key="5">
    <source>
        <dbReference type="Proteomes" id="UP001327560"/>
    </source>
</evidence>
<dbReference type="AlphaFoldDB" id="A0AAQ3L227"/>
<dbReference type="Gene3D" id="3.30.60.30">
    <property type="match status" value="1"/>
</dbReference>
<dbReference type="InterPro" id="IPR051391">
    <property type="entry name" value="Protease_inhibitor_I20"/>
</dbReference>
<name>A0AAQ3L227_9LILI</name>
<dbReference type="PANTHER" id="PTHR33832">
    <property type="entry name" value="SERINE-TYPE ENDOPEPTIDASE INHIBITOR"/>
    <property type="match status" value="1"/>
</dbReference>
<dbReference type="InterPro" id="IPR003465">
    <property type="entry name" value="Prot_inh_I20"/>
</dbReference>
<keyword evidence="2" id="KW-0646">Protease inhibitor</keyword>
<dbReference type="Pfam" id="PF02428">
    <property type="entry name" value="Prot_inhib_II"/>
    <property type="match status" value="1"/>
</dbReference>
<evidence type="ECO:0000256" key="3">
    <source>
        <dbReference type="SAM" id="SignalP"/>
    </source>
</evidence>
<dbReference type="SUPFAM" id="SSF100897">
    <property type="entry name" value="Plant proteinase inhibitors"/>
    <property type="match status" value="1"/>
</dbReference>
<sequence length="75" mass="7889">MASSKLPLAIVLLLSSAVILQCAEGKVCPFLCVQAEYMTCKSSGDEKLQPVCNCCLAPQGGCTIYLTNGSKLECT</sequence>
<comment type="similarity">
    <text evidence="1">Belongs to the protease inhibitor I20 (potato type II proteinase inhibitor) family.</text>
</comment>
<organism evidence="4 5">
    <name type="scientific">Canna indica</name>
    <name type="common">Indian-shot</name>
    <dbReference type="NCBI Taxonomy" id="4628"/>
    <lineage>
        <taxon>Eukaryota</taxon>
        <taxon>Viridiplantae</taxon>
        <taxon>Streptophyta</taxon>
        <taxon>Embryophyta</taxon>
        <taxon>Tracheophyta</taxon>
        <taxon>Spermatophyta</taxon>
        <taxon>Magnoliopsida</taxon>
        <taxon>Liliopsida</taxon>
        <taxon>Zingiberales</taxon>
        <taxon>Cannaceae</taxon>
        <taxon>Canna</taxon>
    </lineage>
</organism>
<accession>A0AAQ3L227</accession>
<feature type="signal peptide" evidence="3">
    <location>
        <begin position="1"/>
        <end position="25"/>
    </location>
</feature>
<reference evidence="4 5" key="1">
    <citation type="submission" date="2023-10" db="EMBL/GenBank/DDBJ databases">
        <title>Chromosome-scale genome assembly provides insights into flower coloration mechanisms of Canna indica.</title>
        <authorList>
            <person name="Li C."/>
        </authorList>
    </citation>
    <scope>NUCLEOTIDE SEQUENCE [LARGE SCALE GENOMIC DNA]</scope>
    <source>
        <tissue evidence="4">Flower</tissue>
    </source>
</reference>
<gene>
    <name evidence="4" type="ORF">Cni_G26365</name>
</gene>
<proteinExistence type="inferred from homology"/>
<feature type="chain" id="PRO_5042859800" evidence="3">
    <location>
        <begin position="26"/>
        <end position="75"/>
    </location>
</feature>
<evidence type="ECO:0000256" key="1">
    <source>
        <dbReference type="ARBA" id="ARBA00007766"/>
    </source>
</evidence>
<dbReference type="Proteomes" id="UP001327560">
    <property type="component" value="Chromosome 8"/>
</dbReference>
<evidence type="ECO:0000256" key="2">
    <source>
        <dbReference type="ARBA" id="ARBA00022900"/>
    </source>
</evidence>
<dbReference type="GO" id="GO:0004867">
    <property type="term" value="F:serine-type endopeptidase inhibitor activity"/>
    <property type="evidence" value="ECO:0007669"/>
    <property type="project" value="UniProtKB-KW"/>
</dbReference>
<keyword evidence="2" id="KW-0722">Serine protease inhibitor</keyword>
<dbReference type="EMBL" id="CP136897">
    <property type="protein sequence ID" value="WOL17572.1"/>
    <property type="molecule type" value="Genomic_DNA"/>
</dbReference>
<keyword evidence="5" id="KW-1185">Reference proteome</keyword>